<sequence length="693" mass="77373">MKKREDKDASMQRENAHRQIEKDIRKAAENTEIPKILRPENLPELLGQGKRRKRRIPTVFPAAAACGALLLLCAAGIRFSSVHLQNPETAVTITGQETEAKTQESQEEMQEIEESIQEIPADETEGAAGDLDVQSAQEPLFTQAESYEEIREMVQEAVSQKQSTGLCGTDLAQEDALEEGALESYGSMERSAEAVWDTNLRTEGVEEGDTAKTDGTYLYNIARDGSIRITQAENLEETACIQLEEPAAVPEELYVDGNRLYIIAQTSQSLVTEKDAGSSIAVSRQDTTQLYLYDIRDREHPRLVKKAEQNGSLETCRYTDGYFYLVSRQYLEGELMAAEENGFLPLNDNGSFRFQDILLPQRGTPQSYLTVSAVDGASGETKSQKAVLVPEGFNLYYVSEQNLYLCVQEYRDEKVGTSILRLNYQEGEIQAQGAAYVTGAVRDSFCIDEYQGYLRVLCQQQEGGAALYILNQDLQITGSLTGIAGGEEVKSARLLGETAYFVTYRQVDPLFCVSLADPSHPQIQGELKVSGFSGYLHLFGEDRLLGIGWEIEEETGITIGLKLSMFDLSQPENLQELHRLVVEDIQQCAALDNYRAALVSPEQGLIGTGILSYDEYSGAQQGEYLLYSYSSEQGFQKQLVQSMDRWAQDGEAGQILEDTRGIYINDRFYLVNPCGISCYDRDGNYEEIKEIRW</sequence>
<keyword evidence="2" id="KW-0472">Membrane</keyword>
<dbReference type="InterPro" id="IPR019198">
    <property type="entry name" value="Beta_propeller_containing"/>
</dbReference>
<reference evidence="3" key="2">
    <citation type="submission" date="2021-04" db="EMBL/GenBank/DDBJ databases">
        <authorList>
            <person name="Gilroy R."/>
        </authorList>
    </citation>
    <scope>NUCLEOTIDE SEQUENCE</scope>
    <source>
        <strain evidence="3">ChiBcec2-3848</strain>
    </source>
</reference>
<proteinExistence type="predicted"/>
<keyword evidence="2" id="KW-1133">Transmembrane helix</keyword>
<feature type="transmembrane region" description="Helical" evidence="2">
    <location>
        <begin position="59"/>
        <end position="79"/>
    </location>
</feature>
<protein>
    <submittedName>
        <fullName evidence="3">Beta-propeller domain-containing protein</fullName>
    </submittedName>
</protein>
<name>A0A9D2PQ93_9FIRM</name>
<comment type="caution">
    <text evidence="3">The sequence shown here is derived from an EMBL/GenBank/DDBJ whole genome shotgun (WGS) entry which is preliminary data.</text>
</comment>
<evidence type="ECO:0000313" key="3">
    <source>
        <dbReference type="EMBL" id="HJC63315.1"/>
    </source>
</evidence>
<gene>
    <name evidence="3" type="ORF">H9753_06830</name>
</gene>
<dbReference type="AlphaFoldDB" id="A0A9D2PQ93"/>
<organism evidence="3 4">
    <name type="scientific">Candidatus Blautia merdavium</name>
    <dbReference type="NCBI Taxonomy" id="2838494"/>
    <lineage>
        <taxon>Bacteria</taxon>
        <taxon>Bacillati</taxon>
        <taxon>Bacillota</taxon>
        <taxon>Clostridia</taxon>
        <taxon>Lachnospirales</taxon>
        <taxon>Lachnospiraceae</taxon>
        <taxon>Blautia</taxon>
    </lineage>
</organism>
<evidence type="ECO:0000256" key="2">
    <source>
        <dbReference type="SAM" id="Phobius"/>
    </source>
</evidence>
<dbReference type="EMBL" id="DWVZ01000088">
    <property type="protein sequence ID" value="HJC63315.1"/>
    <property type="molecule type" value="Genomic_DNA"/>
</dbReference>
<feature type="region of interest" description="Disordered" evidence="1">
    <location>
        <begin position="1"/>
        <end position="27"/>
    </location>
</feature>
<evidence type="ECO:0000313" key="4">
    <source>
        <dbReference type="Proteomes" id="UP000823886"/>
    </source>
</evidence>
<dbReference type="Proteomes" id="UP000823886">
    <property type="component" value="Unassembled WGS sequence"/>
</dbReference>
<accession>A0A9D2PQ93</accession>
<dbReference type="Pfam" id="PF09826">
    <property type="entry name" value="Beta_propel"/>
    <property type="match status" value="1"/>
</dbReference>
<keyword evidence="2" id="KW-0812">Transmembrane</keyword>
<evidence type="ECO:0000256" key="1">
    <source>
        <dbReference type="SAM" id="MobiDB-lite"/>
    </source>
</evidence>
<reference evidence="3" key="1">
    <citation type="journal article" date="2021" name="PeerJ">
        <title>Extensive microbial diversity within the chicken gut microbiome revealed by metagenomics and culture.</title>
        <authorList>
            <person name="Gilroy R."/>
            <person name="Ravi A."/>
            <person name="Getino M."/>
            <person name="Pursley I."/>
            <person name="Horton D.L."/>
            <person name="Alikhan N.F."/>
            <person name="Baker D."/>
            <person name="Gharbi K."/>
            <person name="Hall N."/>
            <person name="Watson M."/>
            <person name="Adriaenssens E.M."/>
            <person name="Foster-Nyarko E."/>
            <person name="Jarju S."/>
            <person name="Secka A."/>
            <person name="Antonio M."/>
            <person name="Oren A."/>
            <person name="Chaudhuri R.R."/>
            <person name="La Ragione R."/>
            <person name="Hildebrand F."/>
            <person name="Pallen M.J."/>
        </authorList>
    </citation>
    <scope>NUCLEOTIDE SEQUENCE</scope>
    <source>
        <strain evidence="3">ChiBcec2-3848</strain>
    </source>
</reference>